<feature type="non-terminal residue" evidence="2">
    <location>
        <position position="161"/>
    </location>
</feature>
<evidence type="ECO:0000313" key="2">
    <source>
        <dbReference type="EMBL" id="GAH12193.1"/>
    </source>
</evidence>
<sequence>MIISNNIVNNNWDGIRIIGSYNLITNNIINYNDQVGISLTGISNFLYNNRLEECGILIWDGAQVIDTTNLVNGKPVYNFVNEVGLGPNDFLNAGQIILYNCQDVIISDLIMSDVTRGIALYYCERVTISNCVISNNILQGIMLYESSFNVLKDNILIANSE</sequence>
<dbReference type="EMBL" id="BART01032555">
    <property type="protein sequence ID" value="GAH12193.1"/>
    <property type="molecule type" value="Genomic_DNA"/>
</dbReference>
<dbReference type="SUPFAM" id="SSF51126">
    <property type="entry name" value="Pectin lyase-like"/>
    <property type="match status" value="1"/>
</dbReference>
<dbReference type="InterPro" id="IPR011050">
    <property type="entry name" value="Pectin_lyase_fold/virulence"/>
</dbReference>
<organism evidence="2">
    <name type="scientific">marine sediment metagenome</name>
    <dbReference type="NCBI Taxonomy" id="412755"/>
    <lineage>
        <taxon>unclassified sequences</taxon>
        <taxon>metagenomes</taxon>
        <taxon>ecological metagenomes</taxon>
    </lineage>
</organism>
<dbReference type="SMART" id="SM00710">
    <property type="entry name" value="PbH1"/>
    <property type="match status" value="3"/>
</dbReference>
<dbReference type="InterPro" id="IPR012334">
    <property type="entry name" value="Pectin_lyas_fold"/>
</dbReference>
<dbReference type="InterPro" id="IPR022441">
    <property type="entry name" value="Para_beta_helix_rpt-2"/>
</dbReference>
<dbReference type="Pfam" id="PF13229">
    <property type="entry name" value="Beta_helix"/>
    <property type="match status" value="1"/>
</dbReference>
<accession>X1EU83</accession>
<dbReference type="InterPro" id="IPR006626">
    <property type="entry name" value="PbH1"/>
</dbReference>
<reference evidence="2" key="1">
    <citation type="journal article" date="2014" name="Front. Microbiol.">
        <title>High frequency of phylogenetically diverse reductive dehalogenase-homologous genes in deep subseafloor sedimentary metagenomes.</title>
        <authorList>
            <person name="Kawai M."/>
            <person name="Futagami T."/>
            <person name="Toyoda A."/>
            <person name="Takaki Y."/>
            <person name="Nishi S."/>
            <person name="Hori S."/>
            <person name="Arai W."/>
            <person name="Tsubouchi T."/>
            <person name="Morono Y."/>
            <person name="Uchiyama I."/>
            <person name="Ito T."/>
            <person name="Fujiyama A."/>
            <person name="Inagaki F."/>
            <person name="Takami H."/>
        </authorList>
    </citation>
    <scope>NUCLEOTIDE SEQUENCE</scope>
    <source>
        <strain evidence="2">Expedition CK06-06</strain>
    </source>
</reference>
<proteinExistence type="predicted"/>
<name>X1EU83_9ZZZZ</name>
<comment type="caution">
    <text evidence="2">The sequence shown here is derived from an EMBL/GenBank/DDBJ whole genome shotgun (WGS) entry which is preliminary data.</text>
</comment>
<dbReference type="InterPro" id="IPR039448">
    <property type="entry name" value="Beta_helix"/>
</dbReference>
<dbReference type="AlphaFoldDB" id="X1EU83"/>
<evidence type="ECO:0000259" key="1">
    <source>
        <dbReference type="Pfam" id="PF13229"/>
    </source>
</evidence>
<protein>
    <recommendedName>
        <fullName evidence="1">Right handed beta helix domain-containing protein</fullName>
    </recommendedName>
</protein>
<feature type="domain" description="Right handed beta helix" evidence="1">
    <location>
        <begin position="2"/>
        <end position="160"/>
    </location>
</feature>
<dbReference type="NCBIfam" id="TIGR03804">
    <property type="entry name" value="para_beta_helix"/>
    <property type="match status" value="2"/>
</dbReference>
<dbReference type="Gene3D" id="2.160.20.10">
    <property type="entry name" value="Single-stranded right-handed beta-helix, Pectin lyase-like"/>
    <property type="match status" value="1"/>
</dbReference>
<gene>
    <name evidence="2" type="ORF">S01H4_56219</name>
</gene>